<evidence type="ECO:0000256" key="1">
    <source>
        <dbReference type="SAM" id="MobiDB-lite"/>
    </source>
</evidence>
<dbReference type="Proteomes" id="UP000029981">
    <property type="component" value="Chromosome 5"/>
</dbReference>
<dbReference type="AlphaFoldDB" id="A0A0A0KRB2"/>
<name>A0A0A0KRB2_CUCSA</name>
<dbReference type="PANTHER" id="PTHR33416:SF20">
    <property type="entry name" value="NUCLEAR PORE COMPLEX PROTEIN NUP1"/>
    <property type="match status" value="1"/>
</dbReference>
<dbReference type="STRING" id="3659.A0A0A0KRB2"/>
<proteinExistence type="predicted"/>
<dbReference type="Gramene" id="KGN52165">
    <property type="protein sequence ID" value="KGN52165"/>
    <property type="gene ID" value="Csa_5G613430"/>
</dbReference>
<evidence type="ECO:0000313" key="3">
    <source>
        <dbReference type="Proteomes" id="UP000029981"/>
    </source>
</evidence>
<sequence>MVTARQQKNLEEEDEEGLGRVRKLIDERFVKKSPPKPYDRPPDGIRTSGNNSWILKLVDPGQRLISSGSRMLFSSVIRKFPHHLTSRVSSQESSQSRKDDNKVDVTVSR</sequence>
<evidence type="ECO:0000313" key="2">
    <source>
        <dbReference type="EMBL" id="KGN52165.1"/>
    </source>
</evidence>
<dbReference type="PANTHER" id="PTHR33416">
    <property type="entry name" value="NUCLEAR PORE COMPLEX PROTEIN NUP1"/>
    <property type="match status" value="1"/>
</dbReference>
<reference evidence="2 3" key="1">
    <citation type="journal article" date="2009" name="Nat. Genet.">
        <title>The genome of the cucumber, Cucumis sativus L.</title>
        <authorList>
            <person name="Huang S."/>
            <person name="Li R."/>
            <person name="Zhang Z."/>
            <person name="Li L."/>
            <person name="Gu X."/>
            <person name="Fan W."/>
            <person name="Lucas W.J."/>
            <person name="Wang X."/>
            <person name="Xie B."/>
            <person name="Ni P."/>
            <person name="Ren Y."/>
            <person name="Zhu H."/>
            <person name="Li J."/>
            <person name="Lin K."/>
            <person name="Jin W."/>
            <person name="Fei Z."/>
            <person name="Li G."/>
            <person name="Staub J."/>
            <person name="Kilian A."/>
            <person name="van der Vossen E.A."/>
            <person name="Wu Y."/>
            <person name="Guo J."/>
            <person name="He J."/>
            <person name="Jia Z."/>
            <person name="Ren Y."/>
            <person name="Tian G."/>
            <person name="Lu Y."/>
            <person name="Ruan J."/>
            <person name="Qian W."/>
            <person name="Wang M."/>
            <person name="Huang Q."/>
            <person name="Li B."/>
            <person name="Xuan Z."/>
            <person name="Cao J."/>
            <person name="Asan"/>
            <person name="Wu Z."/>
            <person name="Zhang J."/>
            <person name="Cai Q."/>
            <person name="Bai Y."/>
            <person name="Zhao B."/>
            <person name="Han Y."/>
            <person name="Li Y."/>
            <person name="Li X."/>
            <person name="Wang S."/>
            <person name="Shi Q."/>
            <person name="Liu S."/>
            <person name="Cho W.K."/>
            <person name="Kim J.Y."/>
            <person name="Xu Y."/>
            <person name="Heller-Uszynska K."/>
            <person name="Miao H."/>
            <person name="Cheng Z."/>
            <person name="Zhang S."/>
            <person name="Wu J."/>
            <person name="Yang Y."/>
            <person name="Kang H."/>
            <person name="Li M."/>
            <person name="Liang H."/>
            <person name="Ren X."/>
            <person name="Shi Z."/>
            <person name="Wen M."/>
            <person name="Jian M."/>
            <person name="Yang H."/>
            <person name="Zhang G."/>
            <person name="Yang Z."/>
            <person name="Chen R."/>
            <person name="Liu S."/>
            <person name="Li J."/>
            <person name="Ma L."/>
            <person name="Liu H."/>
            <person name="Zhou Y."/>
            <person name="Zhao J."/>
            <person name="Fang X."/>
            <person name="Li G."/>
            <person name="Fang L."/>
            <person name="Li Y."/>
            <person name="Liu D."/>
            <person name="Zheng H."/>
            <person name="Zhang Y."/>
            <person name="Qin N."/>
            <person name="Li Z."/>
            <person name="Yang G."/>
            <person name="Yang S."/>
            <person name="Bolund L."/>
            <person name="Kristiansen K."/>
            <person name="Zheng H."/>
            <person name="Li S."/>
            <person name="Zhang X."/>
            <person name="Yang H."/>
            <person name="Wang J."/>
            <person name="Sun R."/>
            <person name="Zhang B."/>
            <person name="Jiang S."/>
            <person name="Wang J."/>
            <person name="Du Y."/>
            <person name="Li S."/>
        </authorList>
    </citation>
    <scope>NUCLEOTIDE SEQUENCE [LARGE SCALE GENOMIC DNA]</scope>
    <source>
        <strain evidence="3">cv. 9930</strain>
    </source>
</reference>
<dbReference type="EMBL" id="CM002926">
    <property type="protein sequence ID" value="KGN52165.1"/>
    <property type="molecule type" value="Genomic_DNA"/>
</dbReference>
<reference evidence="2 3" key="4">
    <citation type="journal article" date="2011" name="BMC Genomics">
        <title>RNA-Seq improves annotation of protein-coding genes in the cucumber genome.</title>
        <authorList>
            <person name="Li Z."/>
            <person name="Zhang Z."/>
            <person name="Yan P."/>
            <person name="Huang S."/>
            <person name="Fei Z."/>
            <person name="Lin K."/>
        </authorList>
    </citation>
    <scope>NUCLEOTIDE SEQUENCE [LARGE SCALE GENOMIC DNA]</scope>
    <source>
        <strain evidence="3">cv. 9930</strain>
    </source>
</reference>
<keyword evidence="3" id="KW-1185">Reference proteome</keyword>
<organism evidence="2 3">
    <name type="scientific">Cucumis sativus</name>
    <name type="common">Cucumber</name>
    <dbReference type="NCBI Taxonomy" id="3659"/>
    <lineage>
        <taxon>Eukaryota</taxon>
        <taxon>Viridiplantae</taxon>
        <taxon>Streptophyta</taxon>
        <taxon>Embryophyta</taxon>
        <taxon>Tracheophyta</taxon>
        <taxon>Spermatophyta</taxon>
        <taxon>Magnoliopsida</taxon>
        <taxon>eudicotyledons</taxon>
        <taxon>Gunneridae</taxon>
        <taxon>Pentapetalae</taxon>
        <taxon>rosids</taxon>
        <taxon>fabids</taxon>
        <taxon>Cucurbitales</taxon>
        <taxon>Cucurbitaceae</taxon>
        <taxon>Benincaseae</taxon>
        <taxon>Cucumis</taxon>
    </lineage>
</organism>
<reference evidence="2 3" key="3">
    <citation type="journal article" date="2010" name="BMC Genomics">
        <title>Transcriptome sequencing and comparative analysis of cucumber flowers with different sex types.</title>
        <authorList>
            <person name="Guo S."/>
            <person name="Zheng Y."/>
            <person name="Joung J.G."/>
            <person name="Liu S."/>
            <person name="Zhang Z."/>
            <person name="Crasta O.R."/>
            <person name="Sobral B.W."/>
            <person name="Xu Y."/>
            <person name="Huang S."/>
            <person name="Fei Z."/>
        </authorList>
    </citation>
    <scope>NUCLEOTIDE SEQUENCE [LARGE SCALE GENOMIC DNA]</scope>
    <source>
        <strain evidence="3">cv. 9930</strain>
    </source>
</reference>
<protein>
    <submittedName>
        <fullName evidence="2">Uncharacterized protein</fullName>
    </submittedName>
</protein>
<reference evidence="2 3" key="2">
    <citation type="journal article" date="2009" name="PLoS ONE">
        <title>An integrated genetic and cytogenetic map of the cucumber genome.</title>
        <authorList>
            <person name="Ren Y."/>
            <person name="Zhang Z."/>
            <person name="Liu J."/>
            <person name="Staub J.E."/>
            <person name="Han Y."/>
            <person name="Cheng Z."/>
            <person name="Li X."/>
            <person name="Lu J."/>
            <person name="Miao H."/>
            <person name="Kang H."/>
            <person name="Xie B."/>
            <person name="Gu X."/>
            <person name="Wang X."/>
            <person name="Du Y."/>
            <person name="Jin W."/>
            <person name="Huang S."/>
        </authorList>
    </citation>
    <scope>NUCLEOTIDE SEQUENCE [LARGE SCALE GENOMIC DNA]</scope>
    <source>
        <strain evidence="3">cv. 9930</strain>
    </source>
</reference>
<gene>
    <name evidence="2" type="ORF">Csa_5G613430</name>
</gene>
<feature type="region of interest" description="Disordered" evidence="1">
    <location>
        <begin position="85"/>
        <end position="109"/>
    </location>
</feature>
<feature type="region of interest" description="Disordered" evidence="1">
    <location>
        <begin position="31"/>
        <end position="51"/>
    </location>
</feature>
<accession>A0A0A0KRB2</accession>